<name>A0AAD4DWQ1_9AGAM</name>
<dbReference type="EMBL" id="JABBWK010000082">
    <property type="protein sequence ID" value="KAG1894274.1"/>
    <property type="molecule type" value="Genomic_DNA"/>
</dbReference>
<proteinExistence type="predicted"/>
<dbReference type="Proteomes" id="UP001195769">
    <property type="component" value="Unassembled WGS sequence"/>
</dbReference>
<keyword evidence="2" id="KW-1185">Reference proteome</keyword>
<evidence type="ECO:0000313" key="2">
    <source>
        <dbReference type="Proteomes" id="UP001195769"/>
    </source>
</evidence>
<dbReference type="AlphaFoldDB" id="A0AAD4DWQ1"/>
<comment type="caution">
    <text evidence="1">The sequence shown here is derived from an EMBL/GenBank/DDBJ whole genome shotgun (WGS) entry which is preliminary data.</text>
</comment>
<reference evidence="1" key="1">
    <citation type="journal article" date="2020" name="New Phytol.">
        <title>Comparative genomics reveals dynamic genome evolution in host specialist ectomycorrhizal fungi.</title>
        <authorList>
            <person name="Lofgren L.A."/>
            <person name="Nguyen N.H."/>
            <person name="Vilgalys R."/>
            <person name="Ruytinx J."/>
            <person name="Liao H.L."/>
            <person name="Branco S."/>
            <person name="Kuo A."/>
            <person name="LaButti K."/>
            <person name="Lipzen A."/>
            <person name="Andreopoulos W."/>
            <person name="Pangilinan J."/>
            <person name="Riley R."/>
            <person name="Hundley H."/>
            <person name="Na H."/>
            <person name="Barry K."/>
            <person name="Grigoriev I.V."/>
            <person name="Stajich J.E."/>
            <person name="Kennedy P.G."/>
        </authorList>
    </citation>
    <scope>NUCLEOTIDE SEQUENCE</scope>
    <source>
        <strain evidence="1">FC203</strain>
    </source>
</reference>
<accession>A0AAD4DWQ1</accession>
<gene>
    <name evidence="1" type="ORF">F5891DRAFT_985162</name>
</gene>
<dbReference type="RefSeq" id="XP_041219850.1">
    <property type="nucleotide sequence ID" value="XM_041377552.1"/>
</dbReference>
<organism evidence="1 2">
    <name type="scientific">Suillus fuscotomentosus</name>
    <dbReference type="NCBI Taxonomy" id="1912939"/>
    <lineage>
        <taxon>Eukaryota</taxon>
        <taxon>Fungi</taxon>
        <taxon>Dikarya</taxon>
        <taxon>Basidiomycota</taxon>
        <taxon>Agaricomycotina</taxon>
        <taxon>Agaricomycetes</taxon>
        <taxon>Agaricomycetidae</taxon>
        <taxon>Boletales</taxon>
        <taxon>Suillineae</taxon>
        <taxon>Suillaceae</taxon>
        <taxon>Suillus</taxon>
    </lineage>
</organism>
<evidence type="ECO:0000313" key="1">
    <source>
        <dbReference type="EMBL" id="KAG1894274.1"/>
    </source>
</evidence>
<sequence length="620" mass="70498">MEAPSSPSSTITAPPDYHETAWRLAKLIAEAMTCHFALLHYDSTSKSMVEWWWPIDGDGKKILPFNLEIHRKEYELKYPCCLCANGSGRSAYIEFTTQCGAIGSKPISLCLRSTQKGKLVQQRSSNERQRCCLAADAKRGKAAGARVGMKRWLIAEGMGKCGCSADGSDDVKRNGNGHGVDGKWIWIANSYSLIMYHWVGWIWTDGAKHRLMKREKARLCMGAGMLRPSWESSGRLSSKSTGSEIMNDEEQRVLPIQLEWTYKERSELLNRLDSCVGNGITSRDFQILFSQCKKCKRVRVSTQRPQPVNSMFNIFNARRTINKAIGYAVVVNGHQKWPFLLHNIRHNIVQFSNVLGHEFLDAYIGLIANQKLQTEVYVLSFLLKNRFYPGDLWELVGERSIEAKEEETLHAAVEHVLLEERRKQCQIEVSLYTQAIEVLEQHWLSSLMETLLPLHIPLSLVHGNSTLQEERLTSVCLNCIGSLLLLSSTWVTADVQKSFYKLFKQELTIQGELMVTSLATRHSNAYLCNLELDLLILQAKRRCAHAEIALYTMAISNLYGHNLCDISSSTSSDSNIVRPLCNEVHYHNEDINSSTEESCEDYEDYKDYKDNKDHVKLDIQ</sequence>
<dbReference type="GeneID" id="64671850"/>
<protein>
    <submittedName>
        <fullName evidence="1">Uncharacterized protein</fullName>
    </submittedName>
</protein>